<dbReference type="InterPro" id="IPR019826">
    <property type="entry name" value="Carboxylesterase_B_AS"/>
</dbReference>
<comment type="similarity">
    <text evidence="1 3">Belongs to the type-B carboxylesterase/lipase family.</text>
</comment>
<keyword evidence="5" id="KW-0812">Transmembrane</keyword>
<dbReference type="InterPro" id="IPR050309">
    <property type="entry name" value="Type-B_Carboxylest/Lipase"/>
</dbReference>
<keyword evidence="2 3" id="KW-0378">Hydrolase</keyword>
<keyword evidence="5" id="KW-0472">Membrane</keyword>
<accession>A0AAV9Q0X7</accession>
<dbReference type="Proteomes" id="UP001345827">
    <property type="component" value="Unassembled WGS sequence"/>
</dbReference>
<dbReference type="PROSITE" id="PS00122">
    <property type="entry name" value="CARBOXYLESTERASE_B_1"/>
    <property type="match status" value="1"/>
</dbReference>
<feature type="region of interest" description="Disordered" evidence="4">
    <location>
        <begin position="577"/>
        <end position="605"/>
    </location>
</feature>
<keyword evidence="5" id="KW-1133">Transmembrane helix</keyword>
<feature type="transmembrane region" description="Helical" evidence="5">
    <location>
        <begin position="50"/>
        <end position="71"/>
    </location>
</feature>
<evidence type="ECO:0000256" key="3">
    <source>
        <dbReference type="RuleBase" id="RU361235"/>
    </source>
</evidence>
<proteinExistence type="inferred from homology"/>
<evidence type="ECO:0000313" key="7">
    <source>
        <dbReference type="EMBL" id="KAK5533457.1"/>
    </source>
</evidence>
<dbReference type="InterPro" id="IPR019819">
    <property type="entry name" value="Carboxylesterase_B_CS"/>
</dbReference>
<dbReference type="EC" id="3.1.1.-" evidence="3"/>
<name>A0AAV9Q0X7_9PEZI</name>
<comment type="caution">
    <text evidence="7">The sequence shown here is derived from an EMBL/GenBank/DDBJ whole genome shotgun (WGS) entry which is preliminary data.</text>
</comment>
<gene>
    <name evidence="7" type="ORF">LTR25_007323</name>
</gene>
<dbReference type="AlphaFoldDB" id="A0AAV9Q0X7"/>
<evidence type="ECO:0000259" key="6">
    <source>
        <dbReference type="Pfam" id="PF00135"/>
    </source>
</evidence>
<feature type="domain" description="Carboxylesterase type B" evidence="6">
    <location>
        <begin position="93"/>
        <end position="570"/>
    </location>
</feature>
<evidence type="ECO:0000313" key="8">
    <source>
        <dbReference type="Proteomes" id="UP001345827"/>
    </source>
</evidence>
<dbReference type="GO" id="GO:0016787">
    <property type="term" value="F:hydrolase activity"/>
    <property type="evidence" value="ECO:0007669"/>
    <property type="project" value="UniProtKB-KW"/>
</dbReference>
<evidence type="ECO:0000256" key="5">
    <source>
        <dbReference type="SAM" id="Phobius"/>
    </source>
</evidence>
<dbReference type="PROSITE" id="PS00941">
    <property type="entry name" value="CARBOXYLESTERASE_B_2"/>
    <property type="match status" value="1"/>
</dbReference>
<keyword evidence="8" id="KW-1185">Reference proteome</keyword>
<evidence type="ECO:0000256" key="1">
    <source>
        <dbReference type="ARBA" id="ARBA00005964"/>
    </source>
</evidence>
<reference evidence="7 8" key="1">
    <citation type="submission" date="2023-06" db="EMBL/GenBank/DDBJ databases">
        <title>Black Yeasts Isolated from many extreme environments.</title>
        <authorList>
            <person name="Coleine C."/>
            <person name="Stajich J.E."/>
            <person name="Selbmann L."/>
        </authorList>
    </citation>
    <scope>NUCLEOTIDE SEQUENCE [LARGE SCALE GENOMIC DNA]</scope>
    <source>
        <strain evidence="7 8">CCFEE 5887</strain>
    </source>
</reference>
<dbReference type="InterPro" id="IPR029058">
    <property type="entry name" value="AB_hydrolase_fold"/>
</dbReference>
<dbReference type="PANTHER" id="PTHR11559">
    <property type="entry name" value="CARBOXYLESTERASE"/>
    <property type="match status" value="1"/>
</dbReference>
<organism evidence="7 8">
    <name type="scientific">Vermiconidia calcicola</name>
    <dbReference type="NCBI Taxonomy" id="1690605"/>
    <lineage>
        <taxon>Eukaryota</taxon>
        <taxon>Fungi</taxon>
        <taxon>Dikarya</taxon>
        <taxon>Ascomycota</taxon>
        <taxon>Pezizomycotina</taxon>
        <taxon>Dothideomycetes</taxon>
        <taxon>Dothideomycetidae</taxon>
        <taxon>Mycosphaerellales</taxon>
        <taxon>Extremaceae</taxon>
        <taxon>Vermiconidia</taxon>
    </lineage>
</organism>
<protein>
    <recommendedName>
        <fullName evidence="3">Carboxylic ester hydrolase</fullName>
        <ecNumber evidence="3">3.1.1.-</ecNumber>
    </recommendedName>
</protein>
<evidence type="ECO:0000256" key="4">
    <source>
        <dbReference type="SAM" id="MobiDB-lite"/>
    </source>
</evidence>
<dbReference type="InterPro" id="IPR002018">
    <property type="entry name" value="CarbesteraseB"/>
</dbReference>
<dbReference type="EMBL" id="JAXLQG010000013">
    <property type="protein sequence ID" value="KAK5533457.1"/>
    <property type="molecule type" value="Genomic_DNA"/>
</dbReference>
<evidence type="ECO:0000256" key="2">
    <source>
        <dbReference type="ARBA" id="ARBA00022801"/>
    </source>
</evidence>
<dbReference type="Pfam" id="PF00135">
    <property type="entry name" value="COesterase"/>
    <property type="match status" value="1"/>
</dbReference>
<dbReference type="SUPFAM" id="SSF53474">
    <property type="entry name" value="alpha/beta-Hydrolases"/>
    <property type="match status" value="1"/>
</dbReference>
<dbReference type="Gene3D" id="3.40.50.1820">
    <property type="entry name" value="alpha/beta hydrolase"/>
    <property type="match status" value="1"/>
</dbReference>
<sequence length="643" mass="69985">MEVFSDHKSHGLSKSLHLLTDGGEDDVAGEVLQERATIAINRSSASTYDLFSRGLLIMIMSFILFYAVYYLTAVTAITVTVDLSYSTYEGLAHSNGITAWLGMRYAAAPVGDLRFAAPQDPPVVEGVQKADKHGKVCLGTGQSLHNGGMSEDCLFVDVFAPTHATSESKLPVYFFIQGGGFNFNSNANYDGSGLIAASDYNIVVVTFNYRVGPYGFIAGRETDSLNNGIKDQRKALQWVQRHISRFGGDPSHVVLGGDSAGAASIALHLTAYGGRNDGLFVGAAAESVSFATTLTVEESQYQYDDLAVRLGCLNRSSSTSEAKCASTTEGHDTLACLRSKTTAELQSENVNTPYPGSQKPPLFMWNPVLDDDLIRNYTYAAFDSGAFIHVPVIFGDDTNGGTVFTPRSTSSLAQSNTFLHDQFPYLTLQHLKRIKRLFPNHGPDFPNSGSWWRQVSNAYGYMRYMCPTLFISSAFARYGAEGKGKGNWNYRYNVEDAAQMKSGMGVPHTVELGAIWGPENVGGSAPSSYHAGGSNHWIVPLMQGYWTSFIRALDPNVHRLEGAPMWEEFVAASRAGGAGKDVGSRSGSENDDDDDRDTVKDKGEERWQRMLFGTEKTTGMEIVSTSVSARCRYLSSIGVAIRQ</sequence>